<evidence type="ECO:0000313" key="3">
    <source>
        <dbReference type="Proteomes" id="UP000590647"/>
    </source>
</evidence>
<accession>A0A7W9H8T0</accession>
<feature type="region of interest" description="Disordered" evidence="1">
    <location>
        <begin position="1"/>
        <end position="21"/>
    </location>
</feature>
<dbReference type="RefSeq" id="WP_184988778.1">
    <property type="nucleotide sequence ID" value="NZ_JACHNE010000001.1"/>
</dbReference>
<gene>
    <name evidence="2" type="ORF">HDA41_005772</name>
</gene>
<comment type="caution">
    <text evidence="2">The sequence shown here is derived from an EMBL/GenBank/DDBJ whole genome shotgun (WGS) entry which is preliminary data.</text>
</comment>
<reference evidence="2 3" key="1">
    <citation type="submission" date="2020-08" db="EMBL/GenBank/DDBJ databases">
        <title>Sequencing the genomes of 1000 actinobacteria strains.</title>
        <authorList>
            <person name="Klenk H.-P."/>
        </authorList>
    </citation>
    <scope>NUCLEOTIDE SEQUENCE [LARGE SCALE GENOMIC DNA]</scope>
    <source>
        <strain evidence="2 3">DSM 40084</strain>
    </source>
</reference>
<keyword evidence="3" id="KW-1185">Reference proteome</keyword>
<name>A0A7W9H8T0_9ACTN</name>
<dbReference type="EMBL" id="JACHNE010000001">
    <property type="protein sequence ID" value="MBB5797808.1"/>
    <property type="molecule type" value="Genomic_DNA"/>
</dbReference>
<organism evidence="2 3">
    <name type="scientific">Streptomyces caelestis</name>
    <dbReference type="NCBI Taxonomy" id="36816"/>
    <lineage>
        <taxon>Bacteria</taxon>
        <taxon>Bacillati</taxon>
        <taxon>Actinomycetota</taxon>
        <taxon>Actinomycetes</taxon>
        <taxon>Kitasatosporales</taxon>
        <taxon>Streptomycetaceae</taxon>
        <taxon>Streptomyces</taxon>
    </lineage>
</organism>
<dbReference type="Proteomes" id="UP000590647">
    <property type="component" value="Unassembled WGS sequence"/>
</dbReference>
<proteinExistence type="predicted"/>
<sequence>MTWYNAGPRGFPGFPGPSVHHGGEVAADFVILLRGDEERSADGRHTGVFLA</sequence>
<evidence type="ECO:0000256" key="1">
    <source>
        <dbReference type="SAM" id="MobiDB-lite"/>
    </source>
</evidence>
<dbReference type="AlphaFoldDB" id="A0A7W9H8T0"/>
<evidence type="ECO:0000313" key="2">
    <source>
        <dbReference type="EMBL" id="MBB5797808.1"/>
    </source>
</evidence>
<protein>
    <submittedName>
        <fullName evidence="2">Uncharacterized protein</fullName>
    </submittedName>
</protein>